<keyword evidence="17" id="KW-1185">Reference proteome</keyword>
<dbReference type="InterPro" id="IPR003661">
    <property type="entry name" value="HisK_dim/P_dom"/>
</dbReference>
<dbReference type="InterPro" id="IPR003660">
    <property type="entry name" value="HAMP_dom"/>
</dbReference>
<dbReference type="Pfam" id="PF00672">
    <property type="entry name" value="HAMP"/>
    <property type="match status" value="1"/>
</dbReference>
<keyword evidence="6" id="KW-0808">Transferase</keyword>
<dbReference type="RefSeq" id="WP_307220801.1">
    <property type="nucleotide sequence ID" value="NZ_JAUSTI010000022.1"/>
</dbReference>
<dbReference type="EC" id="2.7.13.3" evidence="3"/>
<dbReference type="InterPro" id="IPR004358">
    <property type="entry name" value="Sig_transdc_His_kin-like_C"/>
</dbReference>
<dbReference type="Pfam" id="PF02518">
    <property type="entry name" value="HATPase_c"/>
    <property type="match status" value="1"/>
</dbReference>
<dbReference type="CDD" id="cd06225">
    <property type="entry name" value="HAMP"/>
    <property type="match status" value="1"/>
</dbReference>
<dbReference type="SMART" id="SM00388">
    <property type="entry name" value="HisKA"/>
    <property type="match status" value="1"/>
</dbReference>
<proteinExistence type="predicted"/>
<keyword evidence="13" id="KW-1133">Transmembrane helix</keyword>
<evidence type="ECO:0000256" key="2">
    <source>
        <dbReference type="ARBA" id="ARBA00004651"/>
    </source>
</evidence>
<feature type="transmembrane region" description="Helical" evidence="13">
    <location>
        <begin position="271"/>
        <end position="290"/>
    </location>
</feature>
<dbReference type="PROSITE" id="PS50885">
    <property type="entry name" value="HAMP"/>
    <property type="match status" value="1"/>
</dbReference>
<dbReference type="InterPro" id="IPR003594">
    <property type="entry name" value="HATPase_dom"/>
</dbReference>
<evidence type="ECO:0000313" key="17">
    <source>
        <dbReference type="Proteomes" id="UP001233836"/>
    </source>
</evidence>
<dbReference type="PANTHER" id="PTHR45453:SF3">
    <property type="entry name" value="HISTIDINE KINASE"/>
    <property type="match status" value="1"/>
</dbReference>
<reference evidence="16 17" key="1">
    <citation type="submission" date="2023-07" db="EMBL/GenBank/DDBJ databases">
        <title>Sorghum-associated microbial communities from plants grown in Nebraska, USA.</title>
        <authorList>
            <person name="Schachtman D."/>
        </authorList>
    </citation>
    <scope>NUCLEOTIDE SEQUENCE [LARGE SCALE GENOMIC DNA]</scope>
    <source>
        <strain evidence="16 17">DS1314</strain>
    </source>
</reference>
<dbReference type="SMART" id="SM00387">
    <property type="entry name" value="HATPase_c"/>
    <property type="match status" value="1"/>
</dbReference>
<feature type="coiled-coil region" evidence="12">
    <location>
        <begin position="332"/>
        <end position="363"/>
    </location>
</feature>
<dbReference type="Gene3D" id="6.10.340.10">
    <property type="match status" value="1"/>
</dbReference>
<evidence type="ECO:0000256" key="1">
    <source>
        <dbReference type="ARBA" id="ARBA00000085"/>
    </source>
</evidence>
<name>A0ABT9WJZ2_9BACL</name>
<dbReference type="InterPro" id="IPR036890">
    <property type="entry name" value="HATPase_C_sf"/>
</dbReference>
<organism evidence="16 17">
    <name type="scientific">Paenibacillus tundrae</name>
    <dbReference type="NCBI Taxonomy" id="528187"/>
    <lineage>
        <taxon>Bacteria</taxon>
        <taxon>Bacillati</taxon>
        <taxon>Bacillota</taxon>
        <taxon>Bacilli</taxon>
        <taxon>Bacillales</taxon>
        <taxon>Paenibacillaceae</taxon>
        <taxon>Paenibacillus</taxon>
    </lineage>
</organism>
<dbReference type="Gene3D" id="1.10.287.130">
    <property type="match status" value="1"/>
</dbReference>
<evidence type="ECO:0000256" key="3">
    <source>
        <dbReference type="ARBA" id="ARBA00012438"/>
    </source>
</evidence>
<comment type="caution">
    <text evidence="16">The sequence shown here is derived from an EMBL/GenBank/DDBJ whole genome shotgun (WGS) entry which is preliminary data.</text>
</comment>
<dbReference type="CDD" id="cd00082">
    <property type="entry name" value="HisKA"/>
    <property type="match status" value="1"/>
</dbReference>
<dbReference type="Proteomes" id="UP001233836">
    <property type="component" value="Unassembled WGS sequence"/>
</dbReference>
<dbReference type="SMART" id="SM00304">
    <property type="entry name" value="HAMP"/>
    <property type="match status" value="1"/>
</dbReference>
<dbReference type="PROSITE" id="PS50109">
    <property type="entry name" value="HIS_KIN"/>
    <property type="match status" value="1"/>
</dbReference>
<evidence type="ECO:0000259" key="15">
    <source>
        <dbReference type="PROSITE" id="PS50885"/>
    </source>
</evidence>
<keyword evidence="8 16" id="KW-0418">Kinase</keyword>
<evidence type="ECO:0000256" key="5">
    <source>
        <dbReference type="ARBA" id="ARBA00022553"/>
    </source>
</evidence>
<comment type="catalytic activity">
    <reaction evidence="1">
        <text>ATP + protein L-histidine = ADP + protein N-phospho-L-histidine.</text>
        <dbReference type="EC" id="2.7.13.3"/>
    </reaction>
</comment>
<keyword evidence="4" id="KW-1003">Cell membrane</keyword>
<dbReference type="Pfam" id="PF00512">
    <property type="entry name" value="HisKA"/>
    <property type="match status" value="1"/>
</dbReference>
<dbReference type="Gene3D" id="3.30.565.10">
    <property type="entry name" value="Histidine kinase-like ATPase, C-terminal domain"/>
    <property type="match status" value="1"/>
</dbReference>
<evidence type="ECO:0000256" key="13">
    <source>
        <dbReference type="SAM" id="Phobius"/>
    </source>
</evidence>
<keyword evidence="13" id="KW-0812">Transmembrane</keyword>
<dbReference type="EMBL" id="JAUSTI010000022">
    <property type="protein sequence ID" value="MDQ0173605.1"/>
    <property type="molecule type" value="Genomic_DNA"/>
</dbReference>
<dbReference type="InterPro" id="IPR050351">
    <property type="entry name" value="BphY/WalK/GraS-like"/>
</dbReference>
<evidence type="ECO:0000256" key="7">
    <source>
        <dbReference type="ARBA" id="ARBA00022741"/>
    </source>
</evidence>
<feature type="domain" description="HAMP" evidence="15">
    <location>
        <begin position="292"/>
        <end position="344"/>
    </location>
</feature>
<evidence type="ECO:0000256" key="10">
    <source>
        <dbReference type="ARBA" id="ARBA00023012"/>
    </source>
</evidence>
<evidence type="ECO:0000259" key="14">
    <source>
        <dbReference type="PROSITE" id="PS50109"/>
    </source>
</evidence>
<gene>
    <name evidence="16" type="ORF">J2T19_005098</name>
</gene>
<comment type="subcellular location">
    <subcellularLocation>
        <location evidence="2">Cell membrane</location>
        <topology evidence="2">Multi-pass membrane protein</topology>
    </subcellularLocation>
</comment>
<keyword evidence="12" id="KW-0175">Coiled coil</keyword>
<feature type="domain" description="Histidine kinase" evidence="14">
    <location>
        <begin position="373"/>
        <end position="586"/>
    </location>
</feature>
<dbReference type="SUPFAM" id="SSF158472">
    <property type="entry name" value="HAMP domain-like"/>
    <property type="match status" value="1"/>
</dbReference>
<evidence type="ECO:0000256" key="6">
    <source>
        <dbReference type="ARBA" id="ARBA00022679"/>
    </source>
</evidence>
<keyword evidence="5" id="KW-0597">Phosphoprotein</keyword>
<keyword evidence="10" id="KW-0902">Two-component regulatory system</keyword>
<evidence type="ECO:0000256" key="8">
    <source>
        <dbReference type="ARBA" id="ARBA00022777"/>
    </source>
</evidence>
<protein>
    <recommendedName>
        <fullName evidence="3">histidine kinase</fullName>
        <ecNumber evidence="3">2.7.13.3</ecNumber>
    </recommendedName>
</protein>
<dbReference type="SUPFAM" id="SSF55874">
    <property type="entry name" value="ATPase domain of HSP90 chaperone/DNA topoisomerase II/histidine kinase"/>
    <property type="match status" value="1"/>
</dbReference>
<sequence length="586" mass="66375">MRRTGVTMKLFLVMAGFLLLLYGTTVIAQLVWFPDFYQHQKITSIKKKLSRFEQQYSTGHWNDIQLAKETGKFMRQNQSHLVILTNTGKLVNDPFHITLLQEDGSEVEVSLSLFINSENAGWIASHLKYGQQLTITGSANGLHEPMIYPFKIKDNNTSVWGTGSFEELNEPVQEWSGILTKVVLPNLGTWSQRQGLLVQALDSFFPLSSENQLSLKNGKMLNQEWTDSWSGVRNVIAIAPVRNAESGEQQLIFSLTSLQEMREANEATRLFYGYFGIAAFVLILFLALLLSRIVTKPLLALNHVAKKMSTLDFTVKSPIRRNDEIGSLSESLNALSTTLGQTLEELRQANSQMRTDMEMKQRIEKRQREFFADASHELKTPISIIKGYSEGLRDGVSENKRERYIEIIADEAVKMETMVEEMLDLVRLESQAIKLNTDAVALGDMIEDIAGRLSPQLKGKELHVVLVSTTEQTVEGDRSKLEQVIYNMLMNAIRHAVPQSDILIEISRLEGQVRISIENKGEGISEPERQNIWERFYRVERSRNRKMGGTGLGLAIAKQILDLHGCRYGVENTPDGVRFYIIFPNA</sequence>
<dbReference type="InterPro" id="IPR036097">
    <property type="entry name" value="HisK_dim/P_sf"/>
</dbReference>
<dbReference type="PRINTS" id="PR00344">
    <property type="entry name" value="BCTRLSENSOR"/>
</dbReference>
<evidence type="ECO:0000313" key="16">
    <source>
        <dbReference type="EMBL" id="MDQ0173605.1"/>
    </source>
</evidence>
<keyword evidence="7" id="KW-0547">Nucleotide-binding</keyword>
<dbReference type="SUPFAM" id="SSF47384">
    <property type="entry name" value="Homodimeric domain of signal transducing histidine kinase"/>
    <property type="match status" value="1"/>
</dbReference>
<evidence type="ECO:0000256" key="4">
    <source>
        <dbReference type="ARBA" id="ARBA00022475"/>
    </source>
</evidence>
<keyword evidence="9" id="KW-0067">ATP-binding</keyword>
<accession>A0ABT9WJZ2</accession>
<dbReference type="InterPro" id="IPR005467">
    <property type="entry name" value="His_kinase_dom"/>
</dbReference>
<keyword evidence="11 13" id="KW-0472">Membrane</keyword>
<evidence type="ECO:0000256" key="9">
    <source>
        <dbReference type="ARBA" id="ARBA00022840"/>
    </source>
</evidence>
<dbReference type="PANTHER" id="PTHR45453">
    <property type="entry name" value="PHOSPHATE REGULON SENSOR PROTEIN PHOR"/>
    <property type="match status" value="1"/>
</dbReference>
<dbReference type="GO" id="GO:0016301">
    <property type="term" value="F:kinase activity"/>
    <property type="evidence" value="ECO:0007669"/>
    <property type="project" value="UniProtKB-KW"/>
</dbReference>
<evidence type="ECO:0000256" key="12">
    <source>
        <dbReference type="SAM" id="Coils"/>
    </source>
</evidence>
<evidence type="ECO:0000256" key="11">
    <source>
        <dbReference type="ARBA" id="ARBA00023136"/>
    </source>
</evidence>